<reference evidence="3" key="1">
    <citation type="submission" date="2022-10" db="EMBL/GenBank/DDBJ databases">
        <title>Culturing micro-colonial fungi from biological soil crusts in the Mojave desert and describing Neophaeococcomyces mojavensis, and introducing the new genera and species Taxawa tesnikishii.</title>
        <authorList>
            <person name="Kurbessoian T."/>
            <person name="Stajich J.E."/>
        </authorList>
    </citation>
    <scope>NUCLEOTIDE SEQUENCE</scope>
    <source>
        <strain evidence="3">TK_1</strain>
    </source>
</reference>
<evidence type="ECO:0000259" key="2">
    <source>
        <dbReference type="Pfam" id="PF26571"/>
    </source>
</evidence>
<gene>
    <name evidence="3" type="ORF">H2201_009091</name>
</gene>
<dbReference type="InterPro" id="IPR058593">
    <property type="entry name" value="ARB_07466-like_C"/>
</dbReference>
<comment type="caution">
    <text evidence="3">The sequence shown here is derived from an EMBL/GenBank/DDBJ whole genome shotgun (WGS) entry which is preliminary data.</text>
</comment>
<feature type="signal peptide" evidence="1">
    <location>
        <begin position="1"/>
        <end position="20"/>
    </location>
</feature>
<sequence length="173" mass="18132">MHLSSILFGATLLGAPIVHASVLTERAVVDGPCTGSGGNPGVCIATAKCSSGGGISISGACPGTPADIKCCTKTSCGSGGNCRWTSQCTTGNTASGLCPGPADFKVRNEEGRPIAEWIMNNRGSLNLKYVIWGQKIWSPSRDAVGPWTGWRVMENRGDNTQNHWDHVHVSYNG</sequence>
<keyword evidence="4" id="KW-1185">Reference proteome</keyword>
<evidence type="ECO:0000313" key="3">
    <source>
        <dbReference type="EMBL" id="KAJ9653836.1"/>
    </source>
</evidence>
<feature type="chain" id="PRO_5045908113" description="ARB-07466-like C-terminal domain-containing protein" evidence="1">
    <location>
        <begin position="21"/>
        <end position="173"/>
    </location>
</feature>
<dbReference type="EMBL" id="JAPDRL010000288">
    <property type="protein sequence ID" value="KAJ9653836.1"/>
    <property type="molecule type" value="Genomic_DNA"/>
</dbReference>
<evidence type="ECO:0000256" key="1">
    <source>
        <dbReference type="SAM" id="SignalP"/>
    </source>
</evidence>
<dbReference type="Pfam" id="PF26571">
    <property type="entry name" value="VldE"/>
    <property type="match status" value="1"/>
</dbReference>
<name>A0ABQ9NER2_9PEZI</name>
<feature type="domain" description="ARB-07466-like C-terminal" evidence="2">
    <location>
        <begin position="90"/>
        <end position="164"/>
    </location>
</feature>
<proteinExistence type="predicted"/>
<organism evidence="3 4">
    <name type="scientific">Coniosporium apollinis</name>
    <dbReference type="NCBI Taxonomy" id="61459"/>
    <lineage>
        <taxon>Eukaryota</taxon>
        <taxon>Fungi</taxon>
        <taxon>Dikarya</taxon>
        <taxon>Ascomycota</taxon>
        <taxon>Pezizomycotina</taxon>
        <taxon>Dothideomycetes</taxon>
        <taxon>Dothideomycetes incertae sedis</taxon>
        <taxon>Coniosporium</taxon>
    </lineage>
</organism>
<keyword evidence="1" id="KW-0732">Signal</keyword>
<accession>A0ABQ9NER2</accession>
<protein>
    <recommendedName>
        <fullName evidence="2">ARB-07466-like C-terminal domain-containing protein</fullName>
    </recommendedName>
</protein>
<evidence type="ECO:0000313" key="4">
    <source>
        <dbReference type="Proteomes" id="UP001172684"/>
    </source>
</evidence>
<dbReference type="Proteomes" id="UP001172684">
    <property type="component" value="Unassembled WGS sequence"/>
</dbReference>